<proteinExistence type="predicted"/>
<evidence type="ECO:0000256" key="1">
    <source>
        <dbReference type="SAM" id="MobiDB-lite"/>
    </source>
</evidence>
<dbReference type="EMBL" id="JH001392">
    <property type="protein sequence ID" value="EGW13852.1"/>
    <property type="molecule type" value="Genomic_DNA"/>
</dbReference>
<sequence length="97" mass="9935">MLLPPHTTTTTEASEAGSRPSSCSLRTTPLYTAASAAPHAGSTRIFSSSAGKGAGQLSTPLSLGPNLSPWLGAVRLNPAWFLQPMLSSQASERVIGA</sequence>
<dbReference type="Proteomes" id="UP000001075">
    <property type="component" value="Unassembled WGS sequence"/>
</dbReference>
<name>G3I6T0_CRIGR</name>
<evidence type="ECO:0000313" key="2">
    <source>
        <dbReference type="EMBL" id="EGW13852.1"/>
    </source>
</evidence>
<feature type="region of interest" description="Disordered" evidence="1">
    <location>
        <begin position="1"/>
        <end position="24"/>
    </location>
</feature>
<evidence type="ECO:0000313" key="3">
    <source>
        <dbReference type="Proteomes" id="UP000001075"/>
    </source>
</evidence>
<dbReference type="AlphaFoldDB" id="G3I6T0"/>
<organism evidence="2 3">
    <name type="scientific">Cricetulus griseus</name>
    <name type="common">Chinese hamster</name>
    <name type="synonym">Cricetulus barabensis griseus</name>
    <dbReference type="NCBI Taxonomy" id="10029"/>
    <lineage>
        <taxon>Eukaryota</taxon>
        <taxon>Metazoa</taxon>
        <taxon>Chordata</taxon>
        <taxon>Craniata</taxon>
        <taxon>Vertebrata</taxon>
        <taxon>Euteleostomi</taxon>
        <taxon>Mammalia</taxon>
        <taxon>Eutheria</taxon>
        <taxon>Euarchontoglires</taxon>
        <taxon>Glires</taxon>
        <taxon>Rodentia</taxon>
        <taxon>Myomorpha</taxon>
        <taxon>Muroidea</taxon>
        <taxon>Cricetidae</taxon>
        <taxon>Cricetinae</taxon>
        <taxon>Cricetulus</taxon>
    </lineage>
</organism>
<reference evidence="3" key="1">
    <citation type="journal article" date="2011" name="Nat. Biotechnol.">
        <title>The genomic sequence of the Chinese hamster ovary (CHO)-K1 cell line.</title>
        <authorList>
            <person name="Xu X."/>
            <person name="Nagarajan H."/>
            <person name="Lewis N.E."/>
            <person name="Pan S."/>
            <person name="Cai Z."/>
            <person name="Liu X."/>
            <person name="Chen W."/>
            <person name="Xie M."/>
            <person name="Wang W."/>
            <person name="Hammond S."/>
            <person name="Andersen M.R."/>
            <person name="Neff N."/>
            <person name="Passarelli B."/>
            <person name="Koh W."/>
            <person name="Fan H.C."/>
            <person name="Wang J."/>
            <person name="Gui Y."/>
            <person name="Lee K.H."/>
            <person name="Betenbaugh M.J."/>
            <person name="Quake S.R."/>
            <person name="Famili I."/>
            <person name="Palsson B.O."/>
            <person name="Wang J."/>
        </authorList>
    </citation>
    <scope>NUCLEOTIDE SEQUENCE [LARGE SCALE GENOMIC DNA]</scope>
    <source>
        <strain evidence="3">CHO K1 cell line</strain>
    </source>
</reference>
<gene>
    <name evidence="2" type="ORF">I79_019208</name>
</gene>
<protein>
    <submittedName>
        <fullName evidence="2">Uncharacterized protein</fullName>
    </submittedName>
</protein>
<dbReference type="InParanoid" id="G3I6T0"/>
<accession>G3I6T0</accession>